<dbReference type="EMBL" id="CARXXK010000001">
    <property type="protein sequence ID" value="CAI6351602.1"/>
    <property type="molecule type" value="Genomic_DNA"/>
</dbReference>
<gene>
    <name evidence="1" type="ORF">MEUPH1_LOCUS7932</name>
</gene>
<sequence length="71" mass="8290">MSGVIQFKYNYSDKKFNIIRISGRALKKNDLMKLCKTQAIPEEFHEWYKSIPSCSKKKETVILSESENDSN</sequence>
<name>A0AAV0W762_9HEMI</name>
<dbReference type="AlphaFoldDB" id="A0AAV0W762"/>
<protein>
    <recommendedName>
        <fullName evidence="3">LAGLIDADG homing endonuclease</fullName>
    </recommendedName>
</protein>
<organism evidence="1 2">
    <name type="scientific">Macrosiphum euphorbiae</name>
    <name type="common">potato aphid</name>
    <dbReference type="NCBI Taxonomy" id="13131"/>
    <lineage>
        <taxon>Eukaryota</taxon>
        <taxon>Metazoa</taxon>
        <taxon>Ecdysozoa</taxon>
        <taxon>Arthropoda</taxon>
        <taxon>Hexapoda</taxon>
        <taxon>Insecta</taxon>
        <taxon>Pterygota</taxon>
        <taxon>Neoptera</taxon>
        <taxon>Paraneoptera</taxon>
        <taxon>Hemiptera</taxon>
        <taxon>Sternorrhyncha</taxon>
        <taxon>Aphidomorpha</taxon>
        <taxon>Aphidoidea</taxon>
        <taxon>Aphididae</taxon>
        <taxon>Macrosiphini</taxon>
        <taxon>Macrosiphum</taxon>
    </lineage>
</organism>
<keyword evidence="2" id="KW-1185">Reference proteome</keyword>
<evidence type="ECO:0008006" key="3">
    <source>
        <dbReference type="Google" id="ProtNLM"/>
    </source>
</evidence>
<dbReference type="Proteomes" id="UP001160148">
    <property type="component" value="Unassembled WGS sequence"/>
</dbReference>
<reference evidence="1 2" key="1">
    <citation type="submission" date="2023-01" db="EMBL/GenBank/DDBJ databases">
        <authorList>
            <person name="Whitehead M."/>
        </authorList>
    </citation>
    <scope>NUCLEOTIDE SEQUENCE [LARGE SCALE GENOMIC DNA]</scope>
</reference>
<proteinExistence type="predicted"/>
<evidence type="ECO:0000313" key="1">
    <source>
        <dbReference type="EMBL" id="CAI6351602.1"/>
    </source>
</evidence>
<evidence type="ECO:0000313" key="2">
    <source>
        <dbReference type="Proteomes" id="UP001160148"/>
    </source>
</evidence>
<accession>A0AAV0W762</accession>
<comment type="caution">
    <text evidence="1">The sequence shown here is derived from an EMBL/GenBank/DDBJ whole genome shotgun (WGS) entry which is preliminary data.</text>
</comment>